<sequence>MEQTKKPARSVLVWMLLILTFSLGVSCTPQDETATGDETTQTEEQGTGTGGGSTTTPTSPEVADYYIDQVKSIASSSTCASYSWASRGRAPSGYIKGMALTYARSYCRYKKNQASPNALVDILTRGAGSSSTDALALYSSTFSNLGLVVNTAGEGPVRSLYTLGIGLGMRESSGKYCEGRDMSASNTSASTAEAGIFQTSYDSMSASAELSKLYAEYKADTSKCFLDTFKEGVSSCGNSSIAGSGAGAEYQAFNKSCPSFAAEYAMVMLRVRRNHYGPINRQEAEVKTQCNQMLKSVQDFIDSDIYACDEIN</sequence>
<evidence type="ECO:0000256" key="1">
    <source>
        <dbReference type="SAM" id="MobiDB-lite"/>
    </source>
</evidence>
<feature type="compositionally biased region" description="Low complexity" evidence="1">
    <location>
        <begin position="31"/>
        <end position="46"/>
    </location>
</feature>
<feature type="chain" id="PRO_5044257264" evidence="2">
    <location>
        <begin position="28"/>
        <end position="312"/>
    </location>
</feature>
<dbReference type="OrthoDB" id="8255644at2"/>
<dbReference type="PROSITE" id="PS51257">
    <property type="entry name" value="PROKAR_LIPOPROTEIN"/>
    <property type="match status" value="1"/>
</dbReference>
<dbReference type="AlphaFoldDB" id="A0A2K9NTH7"/>
<dbReference type="EMBL" id="CP025704">
    <property type="protein sequence ID" value="AUN98798.1"/>
    <property type="molecule type" value="Genomic_DNA"/>
</dbReference>
<feature type="signal peptide" evidence="2">
    <location>
        <begin position="1"/>
        <end position="27"/>
    </location>
</feature>
<dbReference type="RefSeq" id="WP_102244089.1">
    <property type="nucleotide sequence ID" value="NZ_CP025704.1"/>
</dbReference>
<organism evidence="3 4">
    <name type="scientific">Bacteriovorax stolpii</name>
    <name type="common">Bdellovibrio stolpii</name>
    <dbReference type="NCBI Taxonomy" id="960"/>
    <lineage>
        <taxon>Bacteria</taxon>
        <taxon>Pseudomonadati</taxon>
        <taxon>Bdellovibrionota</taxon>
        <taxon>Bacteriovoracia</taxon>
        <taxon>Bacteriovoracales</taxon>
        <taxon>Bacteriovoracaceae</taxon>
        <taxon>Bacteriovorax</taxon>
    </lineage>
</organism>
<evidence type="ECO:0000313" key="4">
    <source>
        <dbReference type="Proteomes" id="UP000235584"/>
    </source>
</evidence>
<reference evidence="3 4" key="1">
    <citation type="submission" date="2018-01" db="EMBL/GenBank/DDBJ databases">
        <title>Complete genome sequence of Bacteriovorax stolpii DSM12778.</title>
        <authorList>
            <person name="Tang B."/>
            <person name="Chang J."/>
        </authorList>
    </citation>
    <scope>NUCLEOTIDE SEQUENCE [LARGE SCALE GENOMIC DNA]</scope>
    <source>
        <strain evidence="3 4">DSM 12778</strain>
    </source>
</reference>
<protein>
    <submittedName>
        <fullName evidence="3">Uncharacterized protein</fullName>
    </submittedName>
</protein>
<keyword evidence="2" id="KW-0732">Signal</keyword>
<feature type="region of interest" description="Disordered" evidence="1">
    <location>
        <begin position="30"/>
        <end position="60"/>
    </location>
</feature>
<proteinExistence type="predicted"/>
<evidence type="ECO:0000313" key="3">
    <source>
        <dbReference type="EMBL" id="AUN98798.1"/>
    </source>
</evidence>
<dbReference type="Proteomes" id="UP000235584">
    <property type="component" value="Chromosome"/>
</dbReference>
<dbReference type="KEGG" id="bsto:C0V70_11940"/>
<keyword evidence="4" id="KW-1185">Reference proteome</keyword>
<name>A0A2K9NTH7_BACTC</name>
<evidence type="ECO:0000256" key="2">
    <source>
        <dbReference type="SAM" id="SignalP"/>
    </source>
</evidence>
<accession>A0A2K9NTH7</accession>
<gene>
    <name evidence="3" type="ORF">C0V70_11940</name>
</gene>